<dbReference type="OMA" id="PRVRFSM"/>
<feature type="compositionally biased region" description="Basic residues" evidence="1">
    <location>
        <begin position="55"/>
        <end position="68"/>
    </location>
</feature>
<feature type="region of interest" description="Disordered" evidence="1">
    <location>
        <begin position="587"/>
        <end position="667"/>
    </location>
</feature>
<dbReference type="SMART" id="SM00233">
    <property type="entry name" value="PH"/>
    <property type="match status" value="1"/>
</dbReference>
<dbReference type="PANTHER" id="PTHR14336">
    <property type="entry name" value="TANDEM PH DOMAIN CONTAINING PROTEIN"/>
    <property type="match status" value="1"/>
</dbReference>
<feature type="domain" description="PH" evidence="2">
    <location>
        <begin position="106"/>
        <end position="225"/>
    </location>
</feature>
<evidence type="ECO:0000313" key="5">
    <source>
        <dbReference type="Proteomes" id="UP000054928"/>
    </source>
</evidence>
<dbReference type="SMART" id="SM00456">
    <property type="entry name" value="WW"/>
    <property type="match status" value="1"/>
</dbReference>
<dbReference type="GeneID" id="36405386"/>
<dbReference type="Proteomes" id="UP000054928">
    <property type="component" value="Unassembled WGS sequence"/>
</dbReference>
<dbReference type="OrthoDB" id="43122at2759"/>
<dbReference type="Gene3D" id="2.30.29.30">
    <property type="entry name" value="Pleckstrin-homology domain (PH domain)/Phosphotyrosine-binding domain (PTB)"/>
    <property type="match status" value="1"/>
</dbReference>
<dbReference type="InterPro" id="IPR051707">
    <property type="entry name" value="PI-Interact_SigTrans_Reg"/>
</dbReference>
<reference evidence="5" key="1">
    <citation type="submission" date="2014-09" db="EMBL/GenBank/DDBJ databases">
        <authorList>
            <person name="Sharma Rahul"/>
            <person name="Thines Marco"/>
        </authorList>
    </citation>
    <scope>NUCLEOTIDE SEQUENCE [LARGE SCALE GENOMIC DNA]</scope>
</reference>
<dbReference type="RefSeq" id="XP_024576482.1">
    <property type="nucleotide sequence ID" value="XM_024725735.1"/>
</dbReference>
<dbReference type="SUPFAM" id="SSF50729">
    <property type="entry name" value="PH domain-like"/>
    <property type="match status" value="1"/>
</dbReference>
<dbReference type="CDD" id="cd00201">
    <property type="entry name" value="WW"/>
    <property type="match status" value="1"/>
</dbReference>
<proteinExistence type="predicted"/>
<dbReference type="PROSITE" id="PS50020">
    <property type="entry name" value="WW_DOMAIN_2"/>
    <property type="match status" value="1"/>
</dbReference>
<dbReference type="SUPFAM" id="SSF51045">
    <property type="entry name" value="WW domain"/>
    <property type="match status" value="1"/>
</dbReference>
<dbReference type="InterPro" id="IPR001849">
    <property type="entry name" value="PH_domain"/>
</dbReference>
<feature type="compositionally biased region" description="Polar residues" evidence="1">
    <location>
        <begin position="590"/>
        <end position="600"/>
    </location>
</feature>
<evidence type="ECO:0000313" key="4">
    <source>
        <dbReference type="EMBL" id="CEG40113.1"/>
    </source>
</evidence>
<keyword evidence="5" id="KW-1185">Reference proteome</keyword>
<dbReference type="InterPro" id="IPR036020">
    <property type="entry name" value="WW_dom_sf"/>
</dbReference>
<feature type="domain" description="WW" evidence="3">
    <location>
        <begin position="517"/>
        <end position="551"/>
    </location>
</feature>
<accession>A0A0P1AG69</accession>
<sequence length="667" mass="76012">MAPEPSRRSRRHRSQSRPRPREHSPLREPSHRRPPRDASPLYSPTRKRSDPEPRSHRHKPVMHQRAKSRPPQSKPGMNEVRVSVKRPRVRFSMVDVEGAAKAISAKATYSGFLRKQADNEPGAWNKYYFVIKPLTYLLYYNTKDDDKPRGIIDLEYLTDVKRNVDCLQRAIGGSDNCFRVSGKLPRPTAEQVAMGEVPKMRPLYLDPESAEDAEEWINAIRNHRFSVKRDKEFFAIAQQMRDAEIRVSRLEEIKVKEAEDQRNLRAKAKKLLQQMRAVQSGNMDELPEVTVDDLDDTADTMLALLEGMEDALVGLQGKLSQQKLNSVEPTNIRKGFAQVMQRAVSRRENTHFVELDEKEETLAAIRSRRQRNQEMPKEKAGTVAEVPRERVKEKSKELPIAKAKVEKNTKETKKEPKVKSQDEVKIEKKKESKEMVQEDVPELENVSDVLAMWKAKKKKNPSSGKPTNSEDNTSRKRTKSRSKLDKLMSAPKYQSGDQLSEEDTLSVVSSDESDCSEKLPPGWTKHESRGYPGTYYYAHESGKVSWEVPTEEMIDGTDCISDREDQSELEDGDVYSEYEVEEEVDIYPDTTRTIDTSPEYSSECETDPETAGATTSAAYRRKKPKPKSAWAFKLPKLLPTNPTPAAPTEAAAISSSPIRHGANHHEF</sequence>
<feature type="region of interest" description="Disordered" evidence="1">
    <location>
        <begin position="1"/>
        <end position="82"/>
    </location>
</feature>
<dbReference type="InterPro" id="IPR001202">
    <property type="entry name" value="WW_dom"/>
</dbReference>
<feature type="compositionally biased region" description="Basic and acidic residues" evidence="1">
    <location>
        <begin position="19"/>
        <end position="31"/>
    </location>
</feature>
<dbReference type="CDD" id="cd00821">
    <property type="entry name" value="PH"/>
    <property type="match status" value="1"/>
</dbReference>
<evidence type="ECO:0000259" key="3">
    <source>
        <dbReference type="PROSITE" id="PS50020"/>
    </source>
</evidence>
<feature type="region of interest" description="Disordered" evidence="1">
    <location>
        <begin position="368"/>
        <end position="532"/>
    </location>
</feature>
<feature type="compositionally biased region" description="Polar residues" evidence="1">
    <location>
        <begin position="461"/>
        <end position="471"/>
    </location>
</feature>
<evidence type="ECO:0000256" key="1">
    <source>
        <dbReference type="SAM" id="MobiDB-lite"/>
    </source>
</evidence>
<feature type="compositionally biased region" description="Basic residues" evidence="1">
    <location>
        <begin position="8"/>
        <end position="18"/>
    </location>
</feature>
<organism evidence="4 5">
    <name type="scientific">Plasmopara halstedii</name>
    <name type="common">Downy mildew of sunflower</name>
    <dbReference type="NCBI Taxonomy" id="4781"/>
    <lineage>
        <taxon>Eukaryota</taxon>
        <taxon>Sar</taxon>
        <taxon>Stramenopiles</taxon>
        <taxon>Oomycota</taxon>
        <taxon>Peronosporomycetes</taxon>
        <taxon>Peronosporales</taxon>
        <taxon>Peronosporaceae</taxon>
        <taxon>Plasmopara</taxon>
    </lineage>
</organism>
<dbReference type="InterPro" id="IPR011993">
    <property type="entry name" value="PH-like_dom_sf"/>
</dbReference>
<dbReference type="Pfam" id="PF00169">
    <property type="entry name" value="PH"/>
    <property type="match status" value="1"/>
</dbReference>
<dbReference type="EMBL" id="CCYD01000468">
    <property type="protein sequence ID" value="CEG40113.1"/>
    <property type="molecule type" value="Genomic_DNA"/>
</dbReference>
<feature type="compositionally biased region" description="Basic and acidic residues" evidence="1">
    <location>
        <begin position="371"/>
        <end position="436"/>
    </location>
</feature>
<dbReference type="AlphaFoldDB" id="A0A0P1AG69"/>
<dbReference type="PANTHER" id="PTHR14336:SF8">
    <property type="entry name" value="PROTEIN OPY1"/>
    <property type="match status" value="1"/>
</dbReference>
<dbReference type="PROSITE" id="PS50003">
    <property type="entry name" value="PH_DOMAIN"/>
    <property type="match status" value="1"/>
</dbReference>
<dbReference type="Gene3D" id="2.20.70.10">
    <property type="match status" value="1"/>
</dbReference>
<name>A0A0P1AG69_PLAHL</name>
<evidence type="ECO:0000259" key="2">
    <source>
        <dbReference type="PROSITE" id="PS50003"/>
    </source>
</evidence>
<protein>
    <submittedName>
        <fullName evidence="4">WW domain</fullName>
    </submittedName>
</protein>
<dbReference type="STRING" id="4781.A0A0P1AG69"/>